<feature type="domain" description="Cyclin-like" evidence="12">
    <location>
        <begin position="60"/>
        <end position="139"/>
    </location>
</feature>
<dbReference type="InterPro" id="IPR036915">
    <property type="entry name" value="Cyclin-like_sf"/>
</dbReference>
<comment type="subcellular location">
    <subcellularLocation>
        <location evidence="2">Cytoplasm</location>
    </subcellularLocation>
    <subcellularLocation>
        <location evidence="1">Nucleus membrane</location>
    </subcellularLocation>
</comment>
<evidence type="ECO:0000256" key="8">
    <source>
        <dbReference type="ARBA" id="ARBA00023127"/>
    </source>
</evidence>
<dbReference type="SUPFAM" id="SSF47954">
    <property type="entry name" value="Cyclin-like"/>
    <property type="match status" value="1"/>
</dbReference>
<evidence type="ECO:0000256" key="5">
    <source>
        <dbReference type="ARBA" id="ARBA00022553"/>
    </source>
</evidence>
<evidence type="ECO:0000256" key="11">
    <source>
        <dbReference type="RuleBase" id="RU000383"/>
    </source>
</evidence>
<evidence type="ECO:0000256" key="2">
    <source>
        <dbReference type="ARBA" id="ARBA00004496"/>
    </source>
</evidence>
<evidence type="ECO:0000256" key="4">
    <source>
        <dbReference type="ARBA" id="ARBA00022490"/>
    </source>
</evidence>
<sequence>MELLCCEVDPVRRAVPDRNLLDDRVLQNLLTIEERYLPHCSYFKCVQKDIQPYMRRMVATWMLEVCEEQKCEEEVFPLAMNYLDRFLAGVPTPKTHLQLLGAVCMFLASKLKETIPLTAEKLCIYTDNSIKPQELLVPPSSSSILP</sequence>
<evidence type="ECO:0000256" key="9">
    <source>
        <dbReference type="ARBA" id="ARBA00023242"/>
    </source>
</evidence>
<dbReference type="PANTHER" id="PTHR10177">
    <property type="entry name" value="CYCLINS"/>
    <property type="match status" value="1"/>
</dbReference>
<dbReference type="GO" id="GO:0051301">
    <property type="term" value="P:cell division"/>
    <property type="evidence" value="ECO:0007669"/>
    <property type="project" value="UniProtKB-KW"/>
</dbReference>
<dbReference type="InterPro" id="IPR048258">
    <property type="entry name" value="Cyclins_cyclin-box"/>
</dbReference>
<reference evidence="13" key="1">
    <citation type="submission" date="2023-09" db="UniProtKB">
        <authorList>
            <consortium name="Ensembl"/>
        </authorList>
    </citation>
    <scope>IDENTIFICATION</scope>
</reference>
<dbReference type="Ensembl" id="ENSCCNT00000003887.1">
    <property type="protein sequence ID" value="ENSCCNP00000002934.1"/>
    <property type="gene ID" value="ENSCCNG00000003178.1"/>
</dbReference>
<dbReference type="PROSITE" id="PS00292">
    <property type="entry name" value="CYCLINS"/>
    <property type="match status" value="1"/>
</dbReference>
<evidence type="ECO:0000259" key="12">
    <source>
        <dbReference type="SMART" id="SM00385"/>
    </source>
</evidence>
<organism evidence="13">
    <name type="scientific">Castor canadensis</name>
    <name type="common">American beaver</name>
    <dbReference type="NCBI Taxonomy" id="51338"/>
    <lineage>
        <taxon>Eukaryota</taxon>
        <taxon>Metazoa</taxon>
        <taxon>Chordata</taxon>
        <taxon>Craniata</taxon>
        <taxon>Vertebrata</taxon>
        <taxon>Euteleostomi</taxon>
        <taxon>Mammalia</taxon>
        <taxon>Eutheria</taxon>
        <taxon>Euarchontoglires</taxon>
        <taxon>Glires</taxon>
        <taxon>Rodentia</taxon>
        <taxon>Castorimorpha</taxon>
        <taxon>Castoridae</taxon>
        <taxon>Castor</taxon>
    </lineage>
</organism>
<dbReference type="SMART" id="SM00385">
    <property type="entry name" value="CYCLIN"/>
    <property type="match status" value="1"/>
</dbReference>
<keyword evidence="5" id="KW-0597">Phosphoprotein</keyword>
<dbReference type="GO" id="GO:0031965">
    <property type="term" value="C:nuclear membrane"/>
    <property type="evidence" value="ECO:0007669"/>
    <property type="project" value="UniProtKB-SubCell"/>
</dbReference>
<keyword evidence="7" id="KW-0832">Ubl conjugation</keyword>
<dbReference type="FunFam" id="1.10.472.10:FF:000120">
    <property type="entry name" value="G1/S-specific cyclin-D1"/>
    <property type="match status" value="1"/>
</dbReference>
<keyword evidence="6" id="KW-0132">Cell division</keyword>
<evidence type="ECO:0000313" key="13">
    <source>
        <dbReference type="Ensembl" id="ENSCCNP00000002934.1"/>
    </source>
</evidence>
<keyword evidence="10" id="KW-0131">Cell cycle</keyword>
<dbReference type="InterPro" id="IPR006671">
    <property type="entry name" value="Cyclin_N"/>
</dbReference>
<evidence type="ECO:0000256" key="3">
    <source>
        <dbReference type="ARBA" id="ARBA00009065"/>
    </source>
</evidence>
<dbReference type="Gene3D" id="1.10.472.10">
    <property type="entry name" value="Cyclin-like"/>
    <property type="match status" value="2"/>
</dbReference>
<dbReference type="GO" id="GO:0005737">
    <property type="term" value="C:cytoplasm"/>
    <property type="evidence" value="ECO:0007669"/>
    <property type="project" value="UniProtKB-SubCell"/>
</dbReference>
<keyword evidence="8 11" id="KW-0195">Cyclin</keyword>
<evidence type="ECO:0000256" key="1">
    <source>
        <dbReference type="ARBA" id="ARBA00004126"/>
    </source>
</evidence>
<keyword evidence="9" id="KW-0539">Nucleus</keyword>
<comment type="similarity">
    <text evidence="3">Belongs to the cyclin family. Cyclin D subfamily.</text>
</comment>
<evidence type="ECO:0000256" key="10">
    <source>
        <dbReference type="ARBA" id="ARBA00023306"/>
    </source>
</evidence>
<dbReference type="Pfam" id="PF00134">
    <property type="entry name" value="Cyclin_N"/>
    <property type="match status" value="1"/>
</dbReference>
<evidence type="ECO:0000256" key="6">
    <source>
        <dbReference type="ARBA" id="ARBA00022618"/>
    </source>
</evidence>
<evidence type="ECO:0000256" key="7">
    <source>
        <dbReference type="ARBA" id="ARBA00022843"/>
    </source>
</evidence>
<dbReference type="InterPro" id="IPR013763">
    <property type="entry name" value="Cyclin-like_dom"/>
</dbReference>
<protein>
    <recommendedName>
        <fullName evidence="12">Cyclin-like domain-containing protein</fullName>
    </recommendedName>
</protein>
<name>A0A8C0ZMC4_CASCN</name>
<proteinExistence type="inferred from homology"/>
<dbReference type="InterPro" id="IPR039361">
    <property type="entry name" value="Cyclin"/>
</dbReference>
<accession>A0A8C0ZMC4</accession>
<dbReference type="AlphaFoldDB" id="A0A8C0ZMC4"/>
<keyword evidence="4" id="KW-0963">Cytoplasm</keyword>